<dbReference type="Proteomes" id="UP001476798">
    <property type="component" value="Unassembled WGS sequence"/>
</dbReference>
<protein>
    <submittedName>
        <fullName evidence="1">Uncharacterized protein</fullName>
    </submittedName>
</protein>
<name>A0ABV0PSZ3_9TELE</name>
<proteinExistence type="predicted"/>
<organism evidence="1 2">
    <name type="scientific">Goodea atripinnis</name>
    <dbReference type="NCBI Taxonomy" id="208336"/>
    <lineage>
        <taxon>Eukaryota</taxon>
        <taxon>Metazoa</taxon>
        <taxon>Chordata</taxon>
        <taxon>Craniata</taxon>
        <taxon>Vertebrata</taxon>
        <taxon>Euteleostomi</taxon>
        <taxon>Actinopterygii</taxon>
        <taxon>Neopterygii</taxon>
        <taxon>Teleostei</taxon>
        <taxon>Neoteleostei</taxon>
        <taxon>Acanthomorphata</taxon>
        <taxon>Ovalentaria</taxon>
        <taxon>Atherinomorphae</taxon>
        <taxon>Cyprinodontiformes</taxon>
        <taxon>Goodeidae</taxon>
        <taxon>Goodea</taxon>
    </lineage>
</organism>
<accession>A0ABV0PSZ3</accession>
<comment type="caution">
    <text evidence="1">The sequence shown here is derived from an EMBL/GenBank/DDBJ whole genome shotgun (WGS) entry which is preliminary data.</text>
</comment>
<evidence type="ECO:0000313" key="1">
    <source>
        <dbReference type="EMBL" id="MEQ2186626.1"/>
    </source>
</evidence>
<gene>
    <name evidence="1" type="ORF">GOODEAATRI_030506</name>
</gene>
<dbReference type="EMBL" id="JAHRIO010084811">
    <property type="protein sequence ID" value="MEQ2186626.1"/>
    <property type="molecule type" value="Genomic_DNA"/>
</dbReference>
<evidence type="ECO:0000313" key="2">
    <source>
        <dbReference type="Proteomes" id="UP001476798"/>
    </source>
</evidence>
<feature type="non-terminal residue" evidence="1">
    <location>
        <position position="1"/>
    </location>
</feature>
<reference evidence="1 2" key="1">
    <citation type="submission" date="2021-06" db="EMBL/GenBank/DDBJ databases">
        <authorList>
            <person name="Palmer J.M."/>
        </authorList>
    </citation>
    <scope>NUCLEOTIDE SEQUENCE [LARGE SCALE GENOMIC DNA]</scope>
    <source>
        <strain evidence="1 2">GA_2019</strain>
        <tissue evidence="1">Muscle</tissue>
    </source>
</reference>
<sequence>SVLLIIGFGSQGHLSVEQVPKHPFMAPHGIFTATNRPSMCVVLLCSVFTMFTYQEKLGLIVAL</sequence>
<keyword evidence="2" id="KW-1185">Reference proteome</keyword>